<comment type="caution">
    <text evidence="1">The sequence shown here is derived from an EMBL/GenBank/DDBJ whole genome shotgun (WGS) entry which is preliminary data.</text>
</comment>
<evidence type="ECO:0008006" key="3">
    <source>
        <dbReference type="Google" id="ProtNLM"/>
    </source>
</evidence>
<reference evidence="2" key="1">
    <citation type="journal article" date="2019" name="Int. J. Syst. Evol. Microbiol.">
        <title>The Global Catalogue of Microorganisms (GCM) 10K type strain sequencing project: providing services to taxonomists for standard genome sequencing and annotation.</title>
        <authorList>
            <consortium name="The Broad Institute Genomics Platform"/>
            <consortium name="The Broad Institute Genome Sequencing Center for Infectious Disease"/>
            <person name="Wu L."/>
            <person name="Ma J."/>
        </authorList>
    </citation>
    <scope>NUCLEOTIDE SEQUENCE [LARGE SCALE GENOMIC DNA]</scope>
    <source>
        <strain evidence="2">CGMCC 1.12606</strain>
    </source>
</reference>
<keyword evidence="2" id="KW-1185">Reference proteome</keyword>
<dbReference type="Proteomes" id="UP000625780">
    <property type="component" value="Unassembled WGS sequence"/>
</dbReference>
<dbReference type="Gene3D" id="2.60.40.10">
    <property type="entry name" value="Immunoglobulins"/>
    <property type="match status" value="1"/>
</dbReference>
<dbReference type="RefSeq" id="WP_188369061.1">
    <property type="nucleotide sequence ID" value="NZ_BMFH01000001.1"/>
</dbReference>
<evidence type="ECO:0000313" key="1">
    <source>
        <dbReference type="EMBL" id="GGD40333.1"/>
    </source>
</evidence>
<proteinExistence type="predicted"/>
<evidence type="ECO:0000313" key="2">
    <source>
        <dbReference type="Proteomes" id="UP000625780"/>
    </source>
</evidence>
<dbReference type="EMBL" id="BMFH01000001">
    <property type="protein sequence ID" value="GGD40333.1"/>
    <property type="molecule type" value="Genomic_DNA"/>
</dbReference>
<accession>A0ABQ1QRN0</accession>
<organism evidence="1 2">
    <name type="scientific">Muriicola marianensis</name>
    <dbReference type="NCBI Taxonomy" id="1324801"/>
    <lineage>
        <taxon>Bacteria</taxon>
        <taxon>Pseudomonadati</taxon>
        <taxon>Bacteroidota</taxon>
        <taxon>Flavobacteriia</taxon>
        <taxon>Flavobacteriales</taxon>
        <taxon>Flavobacteriaceae</taxon>
        <taxon>Muriicola</taxon>
    </lineage>
</organism>
<name>A0ABQ1QRN0_9FLAO</name>
<dbReference type="InterPro" id="IPR013783">
    <property type="entry name" value="Ig-like_fold"/>
</dbReference>
<sequence length="398" mass="44665">MRILLIVFLITSFGGRIIAQDNCPQPRVQVSNDIDYYDQQNRSPIEHYEISLNTAVANTIISLNRGSIRFFSSFTAAVPIGEMDYFLTVKSKAIENGVRISMDLVDNNNRVVLNYQSTVNDSLWVENIIDIANVKARDVSPLVQKIETHQYDVRNGSEAAISSKFELEKRSYQVKVNEKKKIKFVLKDCDDEILPGRTVVLELEGKEKIDKTTCTVDENGVGEFTYTAPKDNGKATVTLAHKYESVSGLDNRISVDAVEFITSGKLWLLVNHVTDRAEIYIVGEHIGGLEMKWDDSNTRGGSVASFSADDDHELWSTSLVGFIEMDVLPAGKEIWTANESWFPGPTTIKARQLGGYEFEIIWPLEDGSTMPVRGTITYEKPRLFDQARSKYLAAKRGS</sequence>
<gene>
    <name evidence="1" type="ORF">GCM10011361_04320</name>
</gene>
<protein>
    <recommendedName>
        <fullName evidence="3">Carboxypeptidase regulatory-like domain-containing protein</fullName>
    </recommendedName>
</protein>